<organism evidence="2 3">
    <name type="scientific">Macrosiphum euphorbiae</name>
    <name type="common">potato aphid</name>
    <dbReference type="NCBI Taxonomy" id="13131"/>
    <lineage>
        <taxon>Eukaryota</taxon>
        <taxon>Metazoa</taxon>
        <taxon>Ecdysozoa</taxon>
        <taxon>Arthropoda</taxon>
        <taxon>Hexapoda</taxon>
        <taxon>Insecta</taxon>
        <taxon>Pterygota</taxon>
        <taxon>Neoptera</taxon>
        <taxon>Paraneoptera</taxon>
        <taxon>Hemiptera</taxon>
        <taxon>Sternorrhyncha</taxon>
        <taxon>Aphidomorpha</taxon>
        <taxon>Aphidoidea</taxon>
        <taxon>Aphididae</taxon>
        <taxon>Macrosiphini</taxon>
        <taxon>Macrosiphum</taxon>
    </lineage>
</organism>
<dbReference type="Gene3D" id="3.60.10.10">
    <property type="entry name" value="Endonuclease/exonuclease/phosphatase"/>
    <property type="match status" value="1"/>
</dbReference>
<dbReference type="Proteomes" id="UP001160148">
    <property type="component" value="Unassembled WGS sequence"/>
</dbReference>
<feature type="region of interest" description="Disordered" evidence="1">
    <location>
        <begin position="82"/>
        <end position="102"/>
    </location>
</feature>
<evidence type="ECO:0000313" key="2">
    <source>
        <dbReference type="EMBL" id="CAI6360011.1"/>
    </source>
</evidence>
<dbReference type="EMBL" id="CARXXK010000002">
    <property type="protein sequence ID" value="CAI6360011.1"/>
    <property type="molecule type" value="Genomic_DNA"/>
</dbReference>
<accession>A0AAV0WX02</accession>
<evidence type="ECO:0000313" key="3">
    <source>
        <dbReference type="Proteomes" id="UP001160148"/>
    </source>
</evidence>
<proteinExistence type="predicted"/>
<dbReference type="SUPFAM" id="SSF56219">
    <property type="entry name" value="DNase I-like"/>
    <property type="match status" value="1"/>
</dbReference>
<evidence type="ECO:0000256" key="1">
    <source>
        <dbReference type="SAM" id="MobiDB-lite"/>
    </source>
</evidence>
<comment type="caution">
    <text evidence="2">The sequence shown here is derived from an EMBL/GenBank/DDBJ whole genome shotgun (WGS) entry which is preliminary data.</text>
</comment>
<dbReference type="InterPro" id="IPR036691">
    <property type="entry name" value="Endo/exonu/phosph_ase_sf"/>
</dbReference>
<name>A0AAV0WX02_9HEMI</name>
<gene>
    <name evidence="2" type="ORF">MEUPH1_LOCUS15357</name>
</gene>
<evidence type="ECO:0008006" key="4">
    <source>
        <dbReference type="Google" id="ProtNLM"/>
    </source>
</evidence>
<protein>
    <recommendedName>
        <fullName evidence="4">Endonuclease/exonuclease/phosphatase domain-containing protein</fullName>
    </recommendedName>
</protein>
<reference evidence="2 3" key="1">
    <citation type="submission" date="2023-01" db="EMBL/GenBank/DDBJ databases">
        <authorList>
            <person name="Whitehead M."/>
        </authorList>
    </citation>
    <scope>NUCLEOTIDE SEQUENCE [LARGE SCALE GENOMIC DNA]</scope>
</reference>
<sequence length="102" mass="11375">MGSSNIDITLSTKDLEYNVTNWKVNTEITDSDHRVISFTVLSDQDTTTNQSREITRCNVEKADWDSFKGQLFVEAISKAAKSSIPTKGTQRGEKLPHGGLRN</sequence>
<dbReference type="AlphaFoldDB" id="A0AAV0WX02"/>
<keyword evidence="3" id="KW-1185">Reference proteome</keyword>